<keyword evidence="3" id="KW-0233">DNA recombination</keyword>
<dbReference type="SMART" id="SM00857">
    <property type="entry name" value="Resolvase"/>
    <property type="match status" value="1"/>
</dbReference>
<dbReference type="PROSITE" id="PS00398">
    <property type="entry name" value="RECOMBINASES_2"/>
    <property type="match status" value="1"/>
</dbReference>
<dbReference type="InterPro" id="IPR006118">
    <property type="entry name" value="Recombinase_CS"/>
</dbReference>
<keyword evidence="1" id="KW-0229">DNA integration</keyword>
<dbReference type="PANTHER" id="PTHR30461">
    <property type="entry name" value="DNA-INVERTASE FROM LAMBDOID PROPHAGE"/>
    <property type="match status" value="1"/>
</dbReference>
<dbReference type="InterPro" id="IPR006119">
    <property type="entry name" value="Resolv_N"/>
</dbReference>
<dbReference type="GO" id="GO:0003677">
    <property type="term" value="F:DNA binding"/>
    <property type="evidence" value="ECO:0007669"/>
    <property type="project" value="UniProtKB-KW"/>
</dbReference>
<evidence type="ECO:0000256" key="3">
    <source>
        <dbReference type="ARBA" id="ARBA00023172"/>
    </source>
</evidence>
<evidence type="ECO:0000259" key="4">
    <source>
        <dbReference type="PROSITE" id="PS51736"/>
    </source>
</evidence>
<evidence type="ECO:0000313" key="5">
    <source>
        <dbReference type="EMBL" id="GEU28349.1"/>
    </source>
</evidence>
<evidence type="ECO:0000256" key="2">
    <source>
        <dbReference type="ARBA" id="ARBA00023125"/>
    </source>
</evidence>
<dbReference type="SUPFAM" id="SSF53041">
    <property type="entry name" value="Resolvase-like"/>
    <property type="match status" value="1"/>
</dbReference>
<evidence type="ECO:0000256" key="1">
    <source>
        <dbReference type="ARBA" id="ARBA00022908"/>
    </source>
</evidence>
<sequence>MKHLRIFVESSLDGSLVNILVRRAFPDHRYNLEIIHENGKLGAIRRLVRELDIAEPSAPFAIALIDADATSVAEAREATGRRIANVKHREEAMRRTFFAVPEIEAWLFADPQSVQLHARKKPPLLNRIKFPDELPDPRTLAEHIFGPGKRTAWSMNIVADMNLDVALTRSPSLRDFLKGVGAAIENDRFSNIFNAYNMLGARLLSSLIGETNPKNALMFKTLNGESYTAERLEQEIASGSDVAIEYASTKFAKAISNKYDTILIGANATKFSLDQALNKNSPSHTECFFIGHGDRDEELRTAWIVDHLSQIALDANGVQLLPERFSSLAYCCYSAFVPSRKDKAPYFWWGYTSWIQPPIWDANHPNVNDALLLLADGFAGCSTVSDIKSLIEKLAVFDDNYNFQHGYQAMPMDVSVFLSKIWQFLAVKIPDARRLISITFLALLKMGDAIAAEFSPNQPPRPALVTCLFLLANCLAQSLPAGSAQRRIVEILAGLPVIVVIDVRRNSWERQIQPARFCNDCAAPDALFLLPEHVHFIPLVAANQLEAKVNKAQRSGDILTVFSNSLNRRCTMATFAYGRVSTTEQSADNQRIEIEAAGHQVDLWFADTVSGKTSSTQRPQFAALLSQIRNGETLVVAKLDRLGRDAQDVGVTVKLLASRKIAVIVLQLGKLDLASPAGKMMLTMLAAVAEMERDMLVERTQAGLARAKSEGKTLGRPSKTTAEQRTEIIAKYGAGESVSALARMYEVSRANILNKRRSCRGRLTAAARTGGNLEPGVYFYSRLTKLVSLCFSAASLHHIFKPYPSALRSLLAHIVAVDGRPVNIYVCTSLGLRSANSMVPAYPAHSLEEQASAITVELVRLLLESFWIFDGWLVNHNVHGTDRYATLALPISENAYIVPTWPIIQKSPAGEGWAKCLIYWCRLPVSNWPPDDYKSTALPNELSRRNLYEQNYTLFNPRQGRAAALAWRFVVVVGRLASVGVGRRNGGWGGRQRWYGRQHRCTWRVRLIGRRWCGRIGAGRLRFERHALAVFVGVDRHHVVDRHVDFARDAAETGVEADRVVVHLETGRGAKADVEDDFALLHVFHRDRGRRIDLDGQRFDVGRAREDTFGVFHQRRGGLRQFDAVVVQAPQQRRHGHVQHRELVAQHVLVLQEQRRERGQAVADFGAGLVVALVVALGAFAFEDVHVHEQFFFKVEQHQAGTGAHQRVGRHQLRVREALVDVFVDDVRFVQDQFALDQDRHLAVRVHGRNVFRLVEQVNVAYFEIHAFFKQHQAATLRKWARRARVENHHLL</sequence>
<dbReference type="PROSITE" id="PS51736">
    <property type="entry name" value="RECOMBINASES_3"/>
    <property type="match status" value="1"/>
</dbReference>
<name>A0A699GEN5_TANCI</name>
<feature type="domain" description="Resolvase/invertase-type recombinase catalytic" evidence="4">
    <location>
        <begin position="573"/>
        <end position="711"/>
    </location>
</feature>
<accession>A0A699GEN5</accession>
<dbReference type="Pfam" id="PF00239">
    <property type="entry name" value="Resolvase"/>
    <property type="match status" value="1"/>
</dbReference>
<dbReference type="CDD" id="cd00569">
    <property type="entry name" value="HTH_Hin_like"/>
    <property type="match status" value="1"/>
</dbReference>
<proteinExistence type="predicted"/>
<dbReference type="GO" id="GO:0000150">
    <property type="term" value="F:DNA strand exchange activity"/>
    <property type="evidence" value="ECO:0007669"/>
    <property type="project" value="InterPro"/>
</dbReference>
<dbReference type="InterPro" id="IPR036162">
    <property type="entry name" value="Resolvase-like_N_sf"/>
</dbReference>
<dbReference type="CDD" id="cd03768">
    <property type="entry name" value="SR_ResInv"/>
    <property type="match status" value="1"/>
</dbReference>
<dbReference type="Gene3D" id="3.40.50.1390">
    <property type="entry name" value="Resolvase, N-terminal catalytic domain"/>
    <property type="match status" value="1"/>
</dbReference>
<protein>
    <recommendedName>
        <fullName evidence="4">Resolvase/invertase-type recombinase catalytic domain-containing protein</fullName>
    </recommendedName>
</protein>
<reference evidence="5" key="1">
    <citation type="journal article" date="2019" name="Sci. Rep.">
        <title>Draft genome of Tanacetum cinerariifolium, the natural source of mosquito coil.</title>
        <authorList>
            <person name="Yamashiro T."/>
            <person name="Shiraishi A."/>
            <person name="Satake H."/>
            <person name="Nakayama K."/>
        </authorList>
    </citation>
    <scope>NUCLEOTIDE SEQUENCE</scope>
</reference>
<dbReference type="InterPro" id="IPR050639">
    <property type="entry name" value="SSR_resolvase"/>
</dbReference>
<organism evidence="5">
    <name type="scientific">Tanacetum cinerariifolium</name>
    <name type="common">Dalmatian daisy</name>
    <name type="synonym">Chrysanthemum cinerariifolium</name>
    <dbReference type="NCBI Taxonomy" id="118510"/>
    <lineage>
        <taxon>Eukaryota</taxon>
        <taxon>Viridiplantae</taxon>
        <taxon>Streptophyta</taxon>
        <taxon>Embryophyta</taxon>
        <taxon>Tracheophyta</taxon>
        <taxon>Spermatophyta</taxon>
        <taxon>Magnoliopsida</taxon>
        <taxon>eudicotyledons</taxon>
        <taxon>Gunneridae</taxon>
        <taxon>Pentapetalae</taxon>
        <taxon>asterids</taxon>
        <taxon>campanulids</taxon>
        <taxon>Asterales</taxon>
        <taxon>Asteraceae</taxon>
        <taxon>Asteroideae</taxon>
        <taxon>Anthemideae</taxon>
        <taxon>Anthemidinae</taxon>
        <taxon>Tanacetum</taxon>
    </lineage>
</organism>
<dbReference type="GO" id="GO:0015074">
    <property type="term" value="P:DNA integration"/>
    <property type="evidence" value="ECO:0007669"/>
    <property type="project" value="UniProtKB-KW"/>
</dbReference>
<comment type="caution">
    <text evidence="5">The sequence shown here is derived from an EMBL/GenBank/DDBJ whole genome shotgun (WGS) entry which is preliminary data.</text>
</comment>
<gene>
    <name evidence="5" type="ORF">Tci_000327</name>
</gene>
<keyword evidence="2" id="KW-0238">DNA-binding</keyword>
<dbReference type="PANTHER" id="PTHR30461:SF2">
    <property type="entry name" value="SERINE RECOMBINASE PINE-RELATED"/>
    <property type="match status" value="1"/>
</dbReference>
<dbReference type="EMBL" id="BKCJ010000004">
    <property type="protein sequence ID" value="GEU28349.1"/>
    <property type="molecule type" value="Genomic_DNA"/>
</dbReference>